<dbReference type="Proteomes" id="UP000001733">
    <property type="component" value="Chromosome"/>
</dbReference>
<dbReference type="EMBL" id="CP001146">
    <property type="protein sequence ID" value="ACI18377.1"/>
    <property type="molecule type" value="Genomic_DNA"/>
</dbReference>
<dbReference type="InterPro" id="IPR018730">
    <property type="entry name" value="DUF2273"/>
</dbReference>
<dbReference type="RefSeq" id="WP_012547009.1">
    <property type="nucleotide sequence ID" value="NC_011297.1"/>
</dbReference>
<name>B5YE04_DICT6</name>
<organism evidence="2 3">
    <name type="scientific">Dictyoglomus thermophilum (strain ATCC 35947 / DSM 3960 / H-6-12)</name>
    <dbReference type="NCBI Taxonomy" id="309799"/>
    <lineage>
        <taxon>Bacteria</taxon>
        <taxon>Pseudomonadati</taxon>
        <taxon>Dictyoglomota</taxon>
        <taxon>Dictyoglomia</taxon>
        <taxon>Dictyoglomales</taxon>
        <taxon>Dictyoglomaceae</taxon>
        <taxon>Dictyoglomus</taxon>
    </lineage>
</organism>
<dbReference type="Pfam" id="PF10031">
    <property type="entry name" value="DUF2273"/>
    <property type="match status" value="1"/>
</dbReference>
<keyword evidence="1" id="KW-0812">Transmembrane</keyword>
<feature type="transmembrane region" description="Helical" evidence="1">
    <location>
        <begin position="37"/>
        <end position="58"/>
    </location>
</feature>
<proteinExistence type="predicted"/>
<dbReference type="KEGG" id="dth:DICTH_0900"/>
<evidence type="ECO:0000256" key="1">
    <source>
        <dbReference type="SAM" id="Phobius"/>
    </source>
</evidence>
<evidence type="ECO:0008006" key="4">
    <source>
        <dbReference type="Google" id="ProtNLM"/>
    </source>
</evidence>
<evidence type="ECO:0000313" key="3">
    <source>
        <dbReference type="Proteomes" id="UP000001733"/>
    </source>
</evidence>
<keyword evidence="3" id="KW-1185">Reference proteome</keyword>
<evidence type="ECO:0000313" key="2">
    <source>
        <dbReference type="EMBL" id="ACI18377.1"/>
    </source>
</evidence>
<dbReference type="OrthoDB" id="1727295at2"/>
<dbReference type="PaxDb" id="309799-DICTH_0900"/>
<dbReference type="STRING" id="309799.DICTH_0900"/>
<reference evidence="2 3" key="1">
    <citation type="journal article" date="2014" name="Genome Announc.">
        <title>Complete Genome Sequence of the Extreme Thermophile Dictyoglomus thermophilum H-6-12.</title>
        <authorList>
            <person name="Coil D.A."/>
            <person name="Badger J.H."/>
            <person name="Forberger H.C."/>
            <person name="Riggs F."/>
            <person name="Madupu R."/>
            <person name="Fedorova N."/>
            <person name="Ward N."/>
            <person name="Robb F.T."/>
            <person name="Eisen J.A."/>
        </authorList>
    </citation>
    <scope>NUCLEOTIDE SEQUENCE [LARGE SCALE GENOMIC DNA]</scope>
    <source>
        <strain evidence="3">ATCC 35947 / DSM 3960 / H-6-12</strain>
    </source>
</reference>
<accession>B5YE04</accession>
<feature type="transmembrane region" description="Helical" evidence="1">
    <location>
        <begin position="12"/>
        <end position="31"/>
    </location>
</feature>
<dbReference type="AlphaFoldDB" id="B5YE04"/>
<gene>
    <name evidence="2" type="ordered locus">DICTH_0900</name>
</gene>
<sequence>MDFKNLNFKEYKYRFIFSLIFLTIGILILLIGFWKTLFLLLCVLIGYLIGLIIDKNLFIDFIERLKDIFFVGRE</sequence>
<dbReference type="HOGENOM" id="CLU_2681821_0_0_0"/>
<keyword evidence="1" id="KW-1133">Transmembrane helix</keyword>
<keyword evidence="1" id="KW-0472">Membrane</keyword>
<protein>
    <recommendedName>
        <fullName evidence="4">DUF2273 domain-containing protein</fullName>
    </recommendedName>
</protein>